<dbReference type="InterPro" id="IPR036388">
    <property type="entry name" value="WH-like_DNA-bd_sf"/>
</dbReference>
<dbReference type="PROSITE" id="PS50186">
    <property type="entry name" value="DEP"/>
    <property type="match status" value="1"/>
</dbReference>
<dbReference type="InterPro" id="IPR051832">
    <property type="entry name" value="mTOR-Rac_regulators"/>
</dbReference>
<dbReference type="RefSeq" id="WP_146295561.1">
    <property type="nucleotide sequence ID" value="NZ_CP042326.1"/>
</dbReference>
<dbReference type="GO" id="GO:0035556">
    <property type="term" value="P:intracellular signal transduction"/>
    <property type="evidence" value="ECO:0007669"/>
    <property type="project" value="InterPro"/>
</dbReference>
<dbReference type="Proteomes" id="UP000318453">
    <property type="component" value="Chromosome"/>
</dbReference>
<dbReference type="GO" id="GO:0023051">
    <property type="term" value="P:regulation of signaling"/>
    <property type="evidence" value="ECO:0007669"/>
    <property type="project" value="TreeGrafter"/>
</dbReference>
<dbReference type="Gene3D" id="1.10.10.10">
    <property type="entry name" value="Winged helix-like DNA-binding domain superfamily/Winged helix DNA-binding domain"/>
    <property type="match status" value="1"/>
</dbReference>
<dbReference type="Pfam" id="PF00610">
    <property type="entry name" value="DEP"/>
    <property type="match status" value="1"/>
</dbReference>
<evidence type="ECO:0000313" key="2">
    <source>
        <dbReference type="EMBL" id="QDZ39965.1"/>
    </source>
</evidence>
<proteinExistence type="predicted"/>
<dbReference type="SUPFAM" id="SSF46785">
    <property type="entry name" value="Winged helix' DNA-binding domain"/>
    <property type="match status" value="1"/>
</dbReference>
<protein>
    <recommendedName>
        <fullName evidence="1">DEP domain-containing protein</fullName>
    </recommendedName>
</protein>
<dbReference type="AlphaFoldDB" id="A0A5B8NP46"/>
<dbReference type="PANTHER" id="PTHR22829">
    <property type="entry name" value="DEP DOMAIN PROTEIN"/>
    <property type="match status" value="1"/>
</dbReference>
<reference evidence="2" key="1">
    <citation type="submission" date="2019-08" db="EMBL/GenBank/DDBJ databases">
        <title>Carotenoids and Carotenoid Binding Proteins in the Halophilic Cyanobacterium Euhalothece sp. ZM00.</title>
        <authorList>
            <person name="Cho S.M."/>
            <person name="Song J.Y."/>
            <person name="Park Y.-I."/>
        </authorList>
    </citation>
    <scope>NUCLEOTIDE SEQUENCE [LARGE SCALE GENOMIC DNA]</scope>
    <source>
        <strain evidence="2">Z-M001</strain>
    </source>
</reference>
<dbReference type="EMBL" id="CP042326">
    <property type="protein sequence ID" value="QDZ39965.1"/>
    <property type="molecule type" value="Genomic_DNA"/>
</dbReference>
<dbReference type="PANTHER" id="PTHR22829:SF16">
    <property type="entry name" value="PH DOMAIN-CONTAINING PROTEIN"/>
    <property type="match status" value="1"/>
</dbReference>
<organism evidence="2 3">
    <name type="scientific">Euhalothece natronophila Z-M001</name>
    <dbReference type="NCBI Taxonomy" id="522448"/>
    <lineage>
        <taxon>Bacteria</taxon>
        <taxon>Bacillati</taxon>
        <taxon>Cyanobacteriota</taxon>
        <taxon>Cyanophyceae</taxon>
        <taxon>Oscillatoriophycideae</taxon>
        <taxon>Chroococcales</taxon>
        <taxon>Halothecacae</taxon>
        <taxon>Halothece cluster</taxon>
        <taxon>Euhalothece</taxon>
    </lineage>
</organism>
<gene>
    <name evidence="2" type="ORF">FRE64_08435</name>
</gene>
<name>A0A5B8NP46_9CHRO</name>
<sequence length="185" mass="21899">MFIITTDQVTYNQGIRRYPSQIEYVSIFVYQKQLFVKGDSYSYQERHTAIAQAQRNLISGIISLIVIDDHDNYLICYQDQNLELLPEKSLPNLETIVNAIRNHSGLIKNNQYKLRTYPRSIIGTELVDWLCDHFHCSREQAVEIGQSLINHRWLHHTWDDHNFKDEPLLYRFYQDESITLPLIAK</sequence>
<feature type="domain" description="DEP" evidence="1">
    <location>
        <begin position="107"/>
        <end position="174"/>
    </location>
</feature>
<accession>A0A5B8NP46</accession>
<evidence type="ECO:0000259" key="1">
    <source>
        <dbReference type="PROSITE" id="PS50186"/>
    </source>
</evidence>
<dbReference type="InterPro" id="IPR000591">
    <property type="entry name" value="DEP_dom"/>
</dbReference>
<dbReference type="SMART" id="SM00049">
    <property type="entry name" value="DEP"/>
    <property type="match status" value="1"/>
</dbReference>
<keyword evidence="3" id="KW-1185">Reference proteome</keyword>
<dbReference type="CDD" id="cd04371">
    <property type="entry name" value="DEP"/>
    <property type="match status" value="1"/>
</dbReference>
<dbReference type="InterPro" id="IPR036390">
    <property type="entry name" value="WH_DNA-bd_sf"/>
</dbReference>
<dbReference type="OrthoDB" id="425349at2"/>
<dbReference type="KEGG" id="enn:FRE64_08435"/>
<evidence type="ECO:0000313" key="3">
    <source>
        <dbReference type="Proteomes" id="UP000318453"/>
    </source>
</evidence>